<name>A0A5B7J5X6_PORTR</name>
<evidence type="ECO:0000313" key="1">
    <source>
        <dbReference type="EMBL" id="MPC92110.1"/>
    </source>
</evidence>
<gene>
    <name evidence="1" type="ORF">E2C01_087182</name>
</gene>
<protein>
    <submittedName>
        <fullName evidence="1">Uncharacterized protein</fullName>
    </submittedName>
</protein>
<sequence>MTQRVVAGVRPQWAWWWEKNVIGQARDLLYCDLTPWQPRAHSAVLSAPANTMRVTSCPLAPLWSSGGTAGGAEAATTSSRAVPCVRFWKRAAPLKPLRT</sequence>
<reference evidence="1 2" key="1">
    <citation type="submission" date="2019-05" db="EMBL/GenBank/DDBJ databases">
        <title>Another draft genome of Portunus trituberculatus and its Hox gene families provides insights of decapod evolution.</title>
        <authorList>
            <person name="Jeong J.-H."/>
            <person name="Song I."/>
            <person name="Kim S."/>
            <person name="Choi T."/>
            <person name="Kim D."/>
            <person name="Ryu S."/>
            <person name="Kim W."/>
        </authorList>
    </citation>
    <scope>NUCLEOTIDE SEQUENCE [LARGE SCALE GENOMIC DNA]</scope>
    <source>
        <tissue evidence="1">Muscle</tissue>
    </source>
</reference>
<keyword evidence="2" id="KW-1185">Reference proteome</keyword>
<comment type="caution">
    <text evidence="1">The sequence shown here is derived from an EMBL/GenBank/DDBJ whole genome shotgun (WGS) entry which is preliminary data.</text>
</comment>
<proteinExistence type="predicted"/>
<organism evidence="1 2">
    <name type="scientific">Portunus trituberculatus</name>
    <name type="common">Swimming crab</name>
    <name type="synonym">Neptunus trituberculatus</name>
    <dbReference type="NCBI Taxonomy" id="210409"/>
    <lineage>
        <taxon>Eukaryota</taxon>
        <taxon>Metazoa</taxon>
        <taxon>Ecdysozoa</taxon>
        <taxon>Arthropoda</taxon>
        <taxon>Crustacea</taxon>
        <taxon>Multicrustacea</taxon>
        <taxon>Malacostraca</taxon>
        <taxon>Eumalacostraca</taxon>
        <taxon>Eucarida</taxon>
        <taxon>Decapoda</taxon>
        <taxon>Pleocyemata</taxon>
        <taxon>Brachyura</taxon>
        <taxon>Eubrachyura</taxon>
        <taxon>Portunoidea</taxon>
        <taxon>Portunidae</taxon>
        <taxon>Portuninae</taxon>
        <taxon>Portunus</taxon>
    </lineage>
</organism>
<dbReference type="Proteomes" id="UP000324222">
    <property type="component" value="Unassembled WGS sequence"/>
</dbReference>
<evidence type="ECO:0000313" key="2">
    <source>
        <dbReference type="Proteomes" id="UP000324222"/>
    </source>
</evidence>
<dbReference type="EMBL" id="VSRR010090150">
    <property type="protein sequence ID" value="MPC92110.1"/>
    <property type="molecule type" value="Genomic_DNA"/>
</dbReference>
<dbReference type="AlphaFoldDB" id="A0A5B7J5X6"/>
<accession>A0A5B7J5X6</accession>